<feature type="region of interest" description="Disordered" evidence="1">
    <location>
        <begin position="31"/>
        <end position="51"/>
    </location>
</feature>
<keyword evidence="2" id="KW-0732">Signal</keyword>
<proteinExistence type="predicted"/>
<evidence type="ECO:0000313" key="3">
    <source>
        <dbReference type="EMBL" id="GEO40414.1"/>
    </source>
</evidence>
<comment type="caution">
    <text evidence="3">The sequence shown here is derived from an EMBL/GenBank/DDBJ whole genome shotgun (WGS) entry which is preliminary data.</text>
</comment>
<dbReference type="AlphaFoldDB" id="A0A512DVB8"/>
<evidence type="ECO:0000256" key="1">
    <source>
        <dbReference type="SAM" id="MobiDB-lite"/>
    </source>
</evidence>
<evidence type="ECO:0000313" key="4">
    <source>
        <dbReference type="Proteomes" id="UP000321523"/>
    </source>
</evidence>
<evidence type="ECO:0000256" key="2">
    <source>
        <dbReference type="SAM" id="SignalP"/>
    </source>
</evidence>
<gene>
    <name evidence="3" type="ORF">SAE02_45620</name>
</gene>
<keyword evidence="4" id="KW-1185">Reference proteome</keyword>
<name>A0A512DVB8_9PROT</name>
<feature type="signal peptide" evidence="2">
    <location>
        <begin position="1"/>
        <end position="23"/>
    </location>
</feature>
<dbReference type="RefSeq" id="WP_147040753.1">
    <property type="nucleotide sequence ID" value="NZ_BJYZ01000021.1"/>
</dbReference>
<dbReference type="EMBL" id="BJYZ01000021">
    <property type="protein sequence ID" value="GEO40414.1"/>
    <property type="molecule type" value="Genomic_DNA"/>
</dbReference>
<dbReference type="Proteomes" id="UP000321523">
    <property type="component" value="Unassembled WGS sequence"/>
</dbReference>
<accession>A0A512DVB8</accession>
<protein>
    <submittedName>
        <fullName evidence="3">Uncharacterized protein</fullName>
    </submittedName>
</protein>
<dbReference type="OrthoDB" id="7365613at2"/>
<feature type="chain" id="PRO_5021818717" evidence="2">
    <location>
        <begin position="24"/>
        <end position="131"/>
    </location>
</feature>
<sequence length="131" mass="14501">MRTWVYGLCGAAALMAVSSPIQAQVAMEPAERARATDEAQPTPPGITVLEPRSDAVETFECRSLQTLLMVAIPAWEEAGAWFETPFRQREPSLEQAAARQRCRDALARPVVRFEANVPVKRPVDRVPRPGM</sequence>
<organism evidence="3 4">
    <name type="scientific">Skermanella aerolata</name>
    <dbReference type="NCBI Taxonomy" id="393310"/>
    <lineage>
        <taxon>Bacteria</taxon>
        <taxon>Pseudomonadati</taxon>
        <taxon>Pseudomonadota</taxon>
        <taxon>Alphaproteobacteria</taxon>
        <taxon>Rhodospirillales</taxon>
        <taxon>Azospirillaceae</taxon>
        <taxon>Skermanella</taxon>
    </lineage>
</organism>
<reference evidence="3 4" key="1">
    <citation type="submission" date="2019-07" db="EMBL/GenBank/DDBJ databases">
        <title>Whole genome shotgun sequence of Skermanella aerolata NBRC 106429.</title>
        <authorList>
            <person name="Hosoyama A."/>
            <person name="Uohara A."/>
            <person name="Ohji S."/>
            <person name="Ichikawa N."/>
        </authorList>
    </citation>
    <scope>NUCLEOTIDE SEQUENCE [LARGE SCALE GENOMIC DNA]</scope>
    <source>
        <strain evidence="3 4">NBRC 106429</strain>
    </source>
</reference>